<proteinExistence type="predicted"/>
<dbReference type="OrthoDB" id="949336at2"/>
<comment type="caution">
    <text evidence="1">The sequence shown here is derived from an EMBL/GenBank/DDBJ whole genome shotgun (WGS) entry which is preliminary data.</text>
</comment>
<dbReference type="PATRIC" id="fig|1305737.6.peg.3246"/>
<dbReference type="EMBL" id="LJXT01000089">
    <property type="protein sequence ID" value="KPQ13468.1"/>
    <property type="molecule type" value="Genomic_DNA"/>
</dbReference>
<organism evidence="1 2">
    <name type="scientific">Algoriphagus marincola HL-49</name>
    <dbReference type="NCBI Taxonomy" id="1305737"/>
    <lineage>
        <taxon>Bacteria</taxon>
        <taxon>Pseudomonadati</taxon>
        <taxon>Bacteroidota</taxon>
        <taxon>Cytophagia</taxon>
        <taxon>Cytophagales</taxon>
        <taxon>Cyclobacteriaceae</taxon>
        <taxon>Algoriphagus</taxon>
    </lineage>
</organism>
<dbReference type="Proteomes" id="UP000050421">
    <property type="component" value="Unassembled WGS sequence"/>
</dbReference>
<protein>
    <submittedName>
        <fullName evidence="1">Uncharacterized protein</fullName>
    </submittedName>
</protein>
<dbReference type="STRING" id="1305737.GCA_000526355_01671"/>
<name>A0A0P8ADJ5_9BACT</name>
<dbReference type="eggNOG" id="COG1216">
    <property type="taxonomic scope" value="Bacteria"/>
</dbReference>
<gene>
    <name evidence="1" type="ORF">HLUCCX10_12940</name>
</gene>
<evidence type="ECO:0000313" key="2">
    <source>
        <dbReference type="Proteomes" id="UP000050421"/>
    </source>
</evidence>
<evidence type="ECO:0000313" key="1">
    <source>
        <dbReference type="EMBL" id="KPQ13468.1"/>
    </source>
</evidence>
<dbReference type="AlphaFoldDB" id="A0A0P8ADJ5"/>
<accession>A0A0P8ADJ5</accession>
<reference evidence="1 2" key="1">
    <citation type="submission" date="2015-09" db="EMBL/GenBank/DDBJ databases">
        <title>Identification and resolution of microdiversity through metagenomic sequencing of parallel consortia.</title>
        <authorList>
            <person name="Nelson W.C."/>
            <person name="Romine M.F."/>
            <person name="Lindemann S.R."/>
        </authorList>
    </citation>
    <scope>NUCLEOTIDE SEQUENCE [LARGE SCALE GENOMIC DNA]</scope>
    <source>
        <strain evidence="1">HL-49</strain>
    </source>
</reference>
<sequence length="249" mass="29553">MLKIPGNIICASLFTGVYDVNRNELLPDDNLQLIEKWCQSIKNLDLKGIIFHNSFSDKTISEVNPGYIRFIKVDFDAILNPNVYRYLVYFEFLKKYGDQIQHVFFTDIADVEVIRNPFEDLFFLQNSDSLFCGDEEESLDNPWMREHCTHLRNFIPEFKDFEEKNKNETLLNCGIIGGRTEVMLELMERLRHIHTTYTVSNRTPYTLDMGAFNFVARTRFSDNLIHGFPINTRFKRYESDRNDCWFRHK</sequence>